<dbReference type="RefSeq" id="WP_104567356.1">
    <property type="nucleotide sequence ID" value="NZ_HG992338.1"/>
</dbReference>
<evidence type="ECO:0000313" key="1">
    <source>
        <dbReference type="EMBL" id="CAE6742244.1"/>
    </source>
</evidence>
<protein>
    <submittedName>
        <fullName evidence="1">Uncharacterized protein</fullName>
    </submittedName>
</protein>
<reference evidence="3 4" key="1">
    <citation type="submission" date="2021-02" db="EMBL/GenBank/DDBJ databases">
        <authorList>
            <person name="Pothier F. J."/>
        </authorList>
    </citation>
    <scope>NUCLEOTIDE SEQUENCE [LARGE SCALE GENOMIC DNA]</scope>
    <source>
        <strain evidence="2 4">301</strain>
        <strain evidence="1 3">CFBP 1159</strain>
    </source>
</reference>
<name>A0A8D6VEY6_9XANT</name>
<dbReference type="Proteomes" id="UP000835287">
    <property type="component" value="Chromosome"/>
</dbReference>
<proteinExistence type="predicted"/>
<evidence type="ECO:0000313" key="4">
    <source>
        <dbReference type="Proteomes" id="UP000835287"/>
    </source>
</evidence>
<organism evidence="1 3">
    <name type="scientific">Xanthomonas arboricola pv. corylina</name>
    <dbReference type="NCBI Taxonomy" id="487821"/>
    <lineage>
        <taxon>Bacteria</taxon>
        <taxon>Pseudomonadati</taxon>
        <taxon>Pseudomonadota</taxon>
        <taxon>Gammaproteobacteria</taxon>
        <taxon>Lysobacterales</taxon>
        <taxon>Lysobacteraceae</taxon>
        <taxon>Xanthomonas</taxon>
    </lineage>
</organism>
<dbReference type="EMBL" id="HG992338">
    <property type="protein sequence ID" value="CAE6810180.1"/>
    <property type="molecule type" value="Genomic_DNA"/>
</dbReference>
<keyword evidence="4" id="KW-1185">Reference proteome</keyword>
<dbReference type="EMBL" id="HG992338">
    <property type="protein sequence ID" value="CAE6810196.1"/>
    <property type="molecule type" value="Genomic_DNA"/>
</dbReference>
<sequence length="82" mass="9039">MPHVLGILLSLCSTQCPAPLPMDAVQLTLTPARLQACLLHLPSTRLSCIELSSPADWLPVRRAEQLWRRVVALSAHGRSSMR</sequence>
<dbReference type="EMBL" id="HG992341">
    <property type="protein sequence ID" value="CAE6742244.1"/>
    <property type="molecule type" value="Genomic_DNA"/>
</dbReference>
<dbReference type="EMBL" id="HG992341">
    <property type="protein sequence ID" value="CAE6742273.1"/>
    <property type="molecule type" value="Genomic_DNA"/>
</dbReference>
<gene>
    <name evidence="1" type="ORF">CFBP1159_14620</name>
    <name evidence="2" type="ORF">XAC301_31110</name>
</gene>
<accession>A0A8D6VEY6</accession>
<dbReference type="AlphaFoldDB" id="A0A8D6VEY6"/>
<dbReference type="Proteomes" id="UP000835243">
    <property type="component" value="Chromosome"/>
</dbReference>
<evidence type="ECO:0000313" key="2">
    <source>
        <dbReference type="EMBL" id="CAE6810180.1"/>
    </source>
</evidence>
<evidence type="ECO:0000313" key="3">
    <source>
        <dbReference type="Proteomes" id="UP000835243"/>
    </source>
</evidence>